<name>A0ABM6Z1A9_9ACTO</name>
<evidence type="ECO:0000313" key="2">
    <source>
        <dbReference type="Proteomes" id="UP000273001"/>
    </source>
</evidence>
<evidence type="ECO:0000313" key="1">
    <source>
        <dbReference type="EMBL" id="AYD88905.1"/>
    </source>
</evidence>
<dbReference type="SUPFAM" id="SSF88723">
    <property type="entry name" value="PIN domain-like"/>
    <property type="match status" value="1"/>
</dbReference>
<dbReference type="Gene3D" id="3.40.50.1010">
    <property type="entry name" value="5'-nuclease"/>
    <property type="match status" value="1"/>
</dbReference>
<dbReference type="InterPro" id="IPR016541">
    <property type="entry name" value="UCP008505"/>
</dbReference>
<dbReference type="RefSeq" id="WP_120203114.1">
    <property type="nucleotide sequence ID" value="NZ_CP032514.1"/>
</dbReference>
<dbReference type="Pfam" id="PF14367">
    <property type="entry name" value="DUF4411"/>
    <property type="match status" value="1"/>
</dbReference>
<proteinExistence type="predicted"/>
<dbReference type="InterPro" id="IPR029060">
    <property type="entry name" value="PIN-like_dom_sf"/>
</dbReference>
<reference evidence="1 2" key="1">
    <citation type="submission" date="2018-09" db="EMBL/GenBank/DDBJ databases">
        <authorList>
            <person name="Li J."/>
        </authorList>
    </citation>
    <scope>NUCLEOTIDE SEQUENCE [LARGE SCALE GENOMIC DNA]</scope>
    <source>
        <strain evidence="1 2">2129</strain>
    </source>
</reference>
<dbReference type="EMBL" id="CP032514">
    <property type="protein sequence ID" value="AYD88905.1"/>
    <property type="molecule type" value="Genomic_DNA"/>
</dbReference>
<accession>A0ABM6Z1A9</accession>
<organism evidence="1 2">
    <name type="scientific">Actinomyces lilanjuaniae</name>
    <dbReference type="NCBI Taxonomy" id="2321394"/>
    <lineage>
        <taxon>Bacteria</taxon>
        <taxon>Bacillati</taxon>
        <taxon>Actinomycetota</taxon>
        <taxon>Actinomycetes</taxon>
        <taxon>Actinomycetales</taxon>
        <taxon>Actinomycetaceae</taxon>
        <taxon>Actinomyces</taxon>
    </lineage>
</organism>
<dbReference type="Proteomes" id="UP000273001">
    <property type="component" value="Chromosome"/>
</dbReference>
<sequence>MSYTLDTNILINMERRYPRDLFTSLWDTLEVAARQGEVCMCETAYKELERGGDDLASWAKSIPNFICTATNDELATVANISRDHPGWVQGQKNYGDPFIIAHAKRDGLVIVTEEGRKGPNTVDKNQKIPNIADEYGIECITFFDLLRVQGWKF</sequence>
<protein>
    <submittedName>
        <fullName evidence="1">DUF4411 family protein</fullName>
    </submittedName>
</protein>
<dbReference type="PIRSF" id="PIRSF008505">
    <property type="entry name" value="UCP008505"/>
    <property type="match status" value="1"/>
</dbReference>
<gene>
    <name evidence="1" type="ORF">D5R93_00435</name>
</gene>
<keyword evidence="2" id="KW-1185">Reference proteome</keyword>